<proteinExistence type="predicted"/>
<evidence type="ECO:0000313" key="1">
    <source>
        <dbReference type="EMBL" id="DAD89158.1"/>
    </source>
</evidence>
<dbReference type="GO" id="GO:0008168">
    <property type="term" value="F:methyltransferase activity"/>
    <property type="evidence" value="ECO:0007669"/>
    <property type="project" value="UniProtKB-KW"/>
</dbReference>
<name>A0A8S5N3H6_9CAUD</name>
<reference evidence="1" key="1">
    <citation type="journal article" date="2021" name="Proc. Natl. Acad. Sci. U.S.A.">
        <title>A Catalog of Tens of Thousands of Viruses from Human Metagenomes Reveals Hidden Associations with Chronic Diseases.</title>
        <authorList>
            <person name="Tisza M.J."/>
            <person name="Buck C.B."/>
        </authorList>
    </citation>
    <scope>NUCLEOTIDE SEQUENCE</scope>
    <source>
        <strain evidence="1">Ct5Px37</strain>
    </source>
</reference>
<accession>A0A8S5N3H6</accession>
<dbReference type="EMBL" id="BK015055">
    <property type="protein sequence ID" value="DAD89158.1"/>
    <property type="molecule type" value="Genomic_DNA"/>
</dbReference>
<organism evidence="1">
    <name type="scientific">Siphoviridae sp. ct5Px37</name>
    <dbReference type="NCBI Taxonomy" id="2826293"/>
    <lineage>
        <taxon>Viruses</taxon>
        <taxon>Duplodnaviria</taxon>
        <taxon>Heunggongvirae</taxon>
        <taxon>Uroviricota</taxon>
        <taxon>Caudoviricetes</taxon>
    </lineage>
</organism>
<dbReference type="Pfam" id="PF13651">
    <property type="entry name" value="EcoRI_methylase"/>
    <property type="match status" value="1"/>
</dbReference>
<keyword evidence="1" id="KW-0489">Methyltransferase</keyword>
<protein>
    <submittedName>
        <fullName evidence="1">Adenine-specific methyltransferase</fullName>
    </submittedName>
</protein>
<keyword evidence="1" id="KW-0808">Transferase</keyword>
<sequence length="125" mass="14214">MGDMCEVISMVVKTESIVHGGLWKLFPVINVDKTKDIPCDYPGAMGVPITFMDKYNAEQFEVIGIPNHVKLEDGREPYRRVVIRHLHPDLPEEVDLVEWMRRCGKVAVMGKYGIVKAEDMKAEVI</sequence>
<dbReference type="InterPro" id="IPR025247">
    <property type="entry name" value="EcoRI-like_methylase"/>
</dbReference>
<dbReference type="GO" id="GO:0032259">
    <property type="term" value="P:methylation"/>
    <property type="evidence" value="ECO:0007669"/>
    <property type="project" value="UniProtKB-KW"/>
</dbReference>